<sequence length="187" mass="20198">MSATPSPYRSIRAVSDRALRLSNSENVAGFRFRDGSIEKPPRMAEMTSSRSSGGTGGPMSVSRCLQMPSTSDGGSPDRTLPMIMGDIFETNDADCSMTDDSGLFGIDMSFHATSTPLRQSPNALLSDIAVPLVPNPYADICKQEVKEDSPPQIVKKSSPATPSSFKRAMRDVQRQGILQPRQLLVCV</sequence>
<dbReference type="WBParaSite" id="NBR_0000233401-mRNA-1">
    <property type="protein sequence ID" value="NBR_0000233401-mRNA-1"/>
    <property type="gene ID" value="NBR_0000233401"/>
</dbReference>
<dbReference type="OMA" id="NCAVNIA"/>
<dbReference type="EMBL" id="UYSL01002589">
    <property type="protein sequence ID" value="VDL65924.1"/>
    <property type="molecule type" value="Genomic_DNA"/>
</dbReference>
<evidence type="ECO:0000256" key="1">
    <source>
        <dbReference type="SAM" id="MobiDB-lite"/>
    </source>
</evidence>
<feature type="compositionally biased region" description="Basic and acidic residues" evidence="1">
    <location>
        <begin position="33"/>
        <end position="42"/>
    </location>
</feature>
<reference evidence="2 3" key="2">
    <citation type="submission" date="2018-11" db="EMBL/GenBank/DDBJ databases">
        <authorList>
            <consortium name="Pathogen Informatics"/>
        </authorList>
    </citation>
    <scope>NUCLEOTIDE SEQUENCE [LARGE SCALE GENOMIC DNA]</scope>
</reference>
<organism evidence="4">
    <name type="scientific">Nippostrongylus brasiliensis</name>
    <name type="common">Rat hookworm</name>
    <dbReference type="NCBI Taxonomy" id="27835"/>
    <lineage>
        <taxon>Eukaryota</taxon>
        <taxon>Metazoa</taxon>
        <taxon>Ecdysozoa</taxon>
        <taxon>Nematoda</taxon>
        <taxon>Chromadorea</taxon>
        <taxon>Rhabditida</taxon>
        <taxon>Rhabditina</taxon>
        <taxon>Rhabditomorpha</taxon>
        <taxon>Strongyloidea</taxon>
        <taxon>Heligmosomidae</taxon>
        <taxon>Nippostrongylus</taxon>
    </lineage>
</organism>
<feature type="region of interest" description="Disordered" evidence="1">
    <location>
        <begin position="33"/>
        <end position="77"/>
    </location>
</feature>
<reference evidence="4" key="1">
    <citation type="submission" date="2017-02" db="UniProtKB">
        <authorList>
            <consortium name="WormBaseParasite"/>
        </authorList>
    </citation>
    <scope>IDENTIFICATION</scope>
</reference>
<keyword evidence="3" id="KW-1185">Reference proteome</keyword>
<evidence type="ECO:0000313" key="3">
    <source>
        <dbReference type="Proteomes" id="UP000271162"/>
    </source>
</evidence>
<dbReference type="Proteomes" id="UP000271162">
    <property type="component" value="Unassembled WGS sequence"/>
</dbReference>
<proteinExistence type="predicted"/>
<dbReference type="AlphaFoldDB" id="A0A0N4XII2"/>
<name>A0A0N4XII2_NIPBR</name>
<evidence type="ECO:0000313" key="2">
    <source>
        <dbReference type="EMBL" id="VDL65924.1"/>
    </source>
</evidence>
<gene>
    <name evidence="2" type="ORF">NBR_LOCUS2335</name>
</gene>
<evidence type="ECO:0000313" key="4">
    <source>
        <dbReference type="WBParaSite" id="NBR_0000233401-mRNA-1"/>
    </source>
</evidence>
<protein>
    <submittedName>
        <fullName evidence="2 4">Uncharacterized protein</fullName>
    </submittedName>
</protein>
<accession>A0A0N4XII2</accession>